<accession>A0A7X5HXX6</accession>
<dbReference type="Proteomes" id="UP000461585">
    <property type="component" value="Unassembled WGS sequence"/>
</dbReference>
<dbReference type="GO" id="GO:0005524">
    <property type="term" value="F:ATP binding"/>
    <property type="evidence" value="ECO:0007669"/>
    <property type="project" value="UniProtKB-KW"/>
</dbReference>
<dbReference type="PROSITE" id="PS00211">
    <property type="entry name" value="ABC_TRANSPORTER_1"/>
    <property type="match status" value="1"/>
</dbReference>
<evidence type="ECO:0000256" key="5">
    <source>
        <dbReference type="ARBA" id="ARBA00022741"/>
    </source>
</evidence>
<dbReference type="CDD" id="cd03216">
    <property type="entry name" value="ABC_Carb_Monos_I"/>
    <property type="match status" value="1"/>
</dbReference>
<dbReference type="InterPro" id="IPR050107">
    <property type="entry name" value="ABC_carbohydrate_import_ATPase"/>
</dbReference>
<dbReference type="InterPro" id="IPR003593">
    <property type="entry name" value="AAA+_ATPase"/>
</dbReference>
<keyword evidence="5" id="KW-0547">Nucleotide-binding</keyword>
<gene>
    <name evidence="10" type="ORF">GXN74_13195</name>
</gene>
<keyword evidence="2" id="KW-0813">Transport</keyword>
<proteinExistence type="predicted"/>
<dbReference type="FunFam" id="3.40.50.300:FF:000127">
    <property type="entry name" value="Ribose import ATP-binding protein RbsA"/>
    <property type="match status" value="1"/>
</dbReference>
<keyword evidence="6 10" id="KW-0067">ATP-binding</keyword>
<keyword evidence="4" id="KW-0677">Repeat</keyword>
<dbReference type="Pfam" id="PF00005">
    <property type="entry name" value="ABC_tran"/>
    <property type="match status" value="2"/>
</dbReference>
<organism evidence="10 11">
    <name type="scientific">Anaerotalea alkaliphila</name>
    <dbReference type="NCBI Taxonomy" id="2662126"/>
    <lineage>
        <taxon>Bacteria</taxon>
        <taxon>Bacillati</taxon>
        <taxon>Bacillota</taxon>
        <taxon>Clostridia</taxon>
        <taxon>Eubacteriales</taxon>
        <taxon>Anaerotalea</taxon>
    </lineage>
</organism>
<evidence type="ECO:0000256" key="2">
    <source>
        <dbReference type="ARBA" id="ARBA00022448"/>
    </source>
</evidence>
<sequence>MSETVLEMKGISKAFSGVGVLEEIHLQVAKGEVHALMGENGAGKSTLMKILLGIHPADRGEILLEGRRIVNRSPREAMDKGIAMIHQELHPVLDMTVWENVFLGREIRTRFGLADKKAMARECGRLFTQLDVPVDPGARMRDLGVAQCQLVEIVKAVSLSAKVVVMDEPTSAITDREVEILFQQIARLKAQGVGVIYISHKMEEIFRIADRITVLRDGRHMGTDSAADLDNDRLIRRMVGREIREVFPKETVVPGEVVLEVRGLCWGRKVRDVDLSLRKGEILGIAGLVGAGRSELAQTLFGIHKPTGGSVHVHGKPVRIQRPGDAIALKMALVTEDRKGSGLNLKGTVQENITLASLDRLFPRGILDGSREGDVVSKSMEKLKVKAASPKAPVDSLSGGNQQKVVLAKWLLAGPEIIVLDEPTRGVDVGAKRDIYLLLGELVKAGKAVIVISSEIPEIMGIADRILVMAAGRVTGEVARKDFNQERILGYAAQFEGGGSSGTG</sequence>
<dbReference type="CDD" id="cd03215">
    <property type="entry name" value="ABC_Carb_Monos_II"/>
    <property type="match status" value="1"/>
</dbReference>
<evidence type="ECO:0000313" key="11">
    <source>
        <dbReference type="Proteomes" id="UP000461585"/>
    </source>
</evidence>
<dbReference type="GO" id="GO:0005886">
    <property type="term" value="C:plasma membrane"/>
    <property type="evidence" value="ECO:0007669"/>
    <property type="project" value="UniProtKB-SubCell"/>
</dbReference>
<feature type="domain" description="ABC transporter" evidence="9">
    <location>
        <begin position="253"/>
        <end position="496"/>
    </location>
</feature>
<dbReference type="PANTHER" id="PTHR43790:SF9">
    <property type="entry name" value="GALACTOFURANOSE TRANSPORTER ATP-BINDING PROTEIN YTFR"/>
    <property type="match status" value="1"/>
</dbReference>
<dbReference type="SMART" id="SM00382">
    <property type="entry name" value="AAA"/>
    <property type="match status" value="2"/>
</dbReference>
<dbReference type="SUPFAM" id="SSF52540">
    <property type="entry name" value="P-loop containing nucleoside triphosphate hydrolases"/>
    <property type="match status" value="2"/>
</dbReference>
<dbReference type="PROSITE" id="PS50893">
    <property type="entry name" value="ABC_TRANSPORTER_2"/>
    <property type="match status" value="2"/>
</dbReference>
<comment type="subcellular location">
    <subcellularLocation>
        <location evidence="1">Cell membrane</location>
        <topology evidence="1">Peripheral membrane protein</topology>
    </subcellularLocation>
</comment>
<evidence type="ECO:0000256" key="8">
    <source>
        <dbReference type="ARBA" id="ARBA00023136"/>
    </source>
</evidence>
<evidence type="ECO:0000259" key="9">
    <source>
        <dbReference type="PROSITE" id="PS50893"/>
    </source>
</evidence>
<evidence type="ECO:0000256" key="7">
    <source>
        <dbReference type="ARBA" id="ARBA00022967"/>
    </source>
</evidence>
<keyword evidence="7" id="KW-1278">Translocase</keyword>
<evidence type="ECO:0000313" key="10">
    <source>
        <dbReference type="EMBL" id="NDL68694.1"/>
    </source>
</evidence>
<protein>
    <submittedName>
        <fullName evidence="10">Sugar ABC transporter ATP-binding protein</fullName>
    </submittedName>
</protein>
<keyword evidence="8" id="KW-0472">Membrane</keyword>
<evidence type="ECO:0000256" key="1">
    <source>
        <dbReference type="ARBA" id="ARBA00004202"/>
    </source>
</evidence>
<dbReference type="Gene3D" id="3.40.50.300">
    <property type="entry name" value="P-loop containing nucleotide triphosphate hydrolases"/>
    <property type="match status" value="2"/>
</dbReference>
<dbReference type="InterPro" id="IPR003439">
    <property type="entry name" value="ABC_transporter-like_ATP-bd"/>
</dbReference>
<name>A0A7X5HXX6_9FIRM</name>
<dbReference type="InterPro" id="IPR017871">
    <property type="entry name" value="ABC_transporter-like_CS"/>
</dbReference>
<dbReference type="InterPro" id="IPR027417">
    <property type="entry name" value="P-loop_NTPase"/>
</dbReference>
<dbReference type="GO" id="GO:0016887">
    <property type="term" value="F:ATP hydrolysis activity"/>
    <property type="evidence" value="ECO:0007669"/>
    <property type="project" value="InterPro"/>
</dbReference>
<dbReference type="EMBL" id="JAAEEH010000053">
    <property type="protein sequence ID" value="NDL68694.1"/>
    <property type="molecule type" value="Genomic_DNA"/>
</dbReference>
<evidence type="ECO:0000256" key="4">
    <source>
        <dbReference type="ARBA" id="ARBA00022737"/>
    </source>
</evidence>
<dbReference type="PANTHER" id="PTHR43790">
    <property type="entry name" value="CARBOHYDRATE TRANSPORT ATP-BINDING PROTEIN MG119-RELATED"/>
    <property type="match status" value="1"/>
</dbReference>
<feature type="domain" description="ABC transporter" evidence="9">
    <location>
        <begin position="6"/>
        <end position="242"/>
    </location>
</feature>
<reference evidence="10 11" key="1">
    <citation type="submission" date="2020-01" db="EMBL/GenBank/DDBJ databases">
        <title>Anaeroalcalibacter tamaniensis gen. nov., sp. nov., moderately halophilic strictly anaerobic fermenter bacterium from mud volcano of Taman peninsula.</title>
        <authorList>
            <person name="Frolova A."/>
            <person name="Merkel A.Y."/>
            <person name="Slobodkin A.I."/>
        </authorList>
    </citation>
    <scope>NUCLEOTIDE SEQUENCE [LARGE SCALE GENOMIC DNA]</scope>
    <source>
        <strain evidence="10 11">F-3ap</strain>
    </source>
</reference>
<comment type="caution">
    <text evidence="10">The sequence shown here is derived from an EMBL/GenBank/DDBJ whole genome shotgun (WGS) entry which is preliminary data.</text>
</comment>
<keyword evidence="3" id="KW-1003">Cell membrane</keyword>
<evidence type="ECO:0000256" key="3">
    <source>
        <dbReference type="ARBA" id="ARBA00022475"/>
    </source>
</evidence>
<evidence type="ECO:0000256" key="6">
    <source>
        <dbReference type="ARBA" id="ARBA00022840"/>
    </source>
</evidence>
<dbReference type="AlphaFoldDB" id="A0A7X5HXX6"/>
<keyword evidence="11" id="KW-1185">Reference proteome</keyword>